<evidence type="ECO:0000313" key="3">
    <source>
        <dbReference type="Proteomes" id="UP000184192"/>
    </source>
</evidence>
<reference evidence="3" key="1">
    <citation type="submission" date="2016-11" db="EMBL/GenBank/DDBJ databases">
        <authorList>
            <person name="Varghese N."/>
            <person name="Submissions S."/>
        </authorList>
    </citation>
    <scope>NUCLEOTIDE SEQUENCE [LARGE SCALE GENOMIC DNA]</scope>
    <source>
        <strain evidence="3">DSM 26884</strain>
    </source>
</reference>
<protein>
    <submittedName>
        <fullName evidence="2">Uncharacterized protein</fullName>
    </submittedName>
</protein>
<sequence length="103" mass="12016">MRLFLSWKRIISLCFVLLHLSLSNAAVTKEQHRLLIINSYNEGAPWSQTLINPIMLQTSSIEDVCADLVHINGTFIRNDSLYNQMEEGIFQRYEKTNRIIWCS</sequence>
<proteinExistence type="predicted"/>
<dbReference type="Proteomes" id="UP000184192">
    <property type="component" value="Unassembled WGS sequence"/>
</dbReference>
<name>A0A1M6C1A9_9BACE</name>
<gene>
    <name evidence="2" type="ORF">SAMN05444350_103255</name>
</gene>
<dbReference type="AlphaFoldDB" id="A0A1M6C1A9"/>
<dbReference type="EMBL" id="FQZN01000003">
    <property type="protein sequence ID" value="SHI54703.1"/>
    <property type="molecule type" value="Genomic_DNA"/>
</dbReference>
<evidence type="ECO:0000313" key="2">
    <source>
        <dbReference type="EMBL" id="SHI54703.1"/>
    </source>
</evidence>
<organism evidence="2 3">
    <name type="scientific">Bacteroides stercorirosoris</name>
    <dbReference type="NCBI Taxonomy" id="871324"/>
    <lineage>
        <taxon>Bacteria</taxon>
        <taxon>Pseudomonadati</taxon>
        <taxon>Bacteroidota</taxon>
        <taxon>Bacteroidia</taxon>
        <taxon>Bacteroidales</taxon>
        <taxon>Bacteroidaceae</taxon>
        <taxon>Bacteroides</taxon>
    </lineage>
</organism>
<accession>A0A1M6C1A9</accession>
<evidence type="ECO:0000256" key="1">
    <source>
        <dbReference type="SAM" id="SignalP"/>
    </source>
</evidence>
<keyword evidence="3" id="KW-1185">Reference proteome</keyword>
<feature type="signal peptide" evidence="1">
    <location>
        <begin position="1"/>
        <end position="25"/>
    </location>
</feature>
<keyword evidence="1" id="KW-0732">Signal</keyword>
<feature type="chain" id="PRO_5013382337" evidence="1">
    <location>
        <begin position="26"/>
        <end position="103"/>
    </location>
</feature>